<protein>
    <submittedName>
        <fullName evidence="2">Fungal specific transcription</fullName>
    </submittedName>
</protein>
<dbReference type="STRING" id="77020.A0A0M8MQR1"/>
<dbReference type="Proteomes" id="UP000037751">
    <property type="component" value="Unassembled WGS sequence"/>
</dbReference>
<evidence type="ECO:0000256" key="1">
    <source>
        <dbReference type="SAM" id="MobiDB-lite"/>
    </source>
</evidence>
<dbReference type="RefSeq" id="XP_017994070.1">
    <property type="nucleotide sequence ID" value="XM_018137838.1"/>
</dbReference>
<comment type="caution">
    <text evidence="2">The sequence shown here is derived from an EMBL/GenBank/DDBJ whole genome shotgun (WGS) entry which is preliminary data.</text>
</comment>
<reference evidence="2 3" key="1">
    <citation type="submission" date="2015-07" db="EMBL/GenBank/DDBJ databases">
        <title>Draft Genome Sequence of Malassezia furfur CBS1878 and Malassezia pachydermatis CBS1879.</title>
        <authorList>
            <person name="Triana S."/>
            <person name="Ohm R."/>
            <person name="Gonzalez A."/>
            <person name="DeCock H."/>
            <person name="Restrepo S."/>
            <person name="Celis A."/>
        </authorList>
    </citation>
    <scope>NUCLEOTIDE SEQUENCE [LARGE SCALE GENOMIC DNA]</scope>
    <source>
        <strain evidence="2 3">CBS 1879</strain>
    </source>
</reference>
<name>A0A0M8MQR1_9BASI</name>
<accession>A0A0M8MQR1</accession>
<evidence type="ECO:0000313" key="3">
    <source>
        <dbReference type="Proteomes" id="UP000037751"/>
    </source>
</evidence>
<dbReference type="PANTHER" id="PTHR39474">
    <property type="entry name" value="UNNAMED PRODUCT"/>
    <property type="match status" value="1"/>
</dbReference>
<organism evidence="2 3">
    <name type="scientific">Malassezia pachydermatis</name>
    <dbReference type="NCBI Taxonomy" id="77020"/>
    <lineage>
        <taxon>Eukaryota</taxon>
        <taxon>Fungi</taxon>
        <taxon>Dikarya</taxon>
        <taxon>Basidiomycota</taxon>
        <taxon>Ustilaginomycotina</taxon>
        <taxon>Malasseziomycetes</taxon>
        <taxon>Malasseziales</taxon>
        <taxon>Malasseziaceae</taxon>
        <taxon>Malassezia</taxon>
    </lineage>
</organism>
<sequence>MSSSAEKQAPLSLPSNDPEAVQATTASLAADGSHTIKFDQLGPLVTLSRVPNWQDMTDVEKERTMRVLNKRNQKRLQALREEAS</sequence>
<gene>
    <name evidence="2" type="ORF">Malapachy_3366</name>
</gene>
<keyword evidence="3" id="KW-1185">Reference proteome</keyword>
<dbReference type="PANTHER" id="PTHR39474:SF1">
    <property type="entry name" value="FUNGAL SPECIFIC TRANSCRIPTION FACTOR"/>
    <property type="match status" value="1"/>
</dbReference>
<feature type="region of interest" description="Disordered" evidence="1">
    <location>
        <begin position="1"/>
        <end position="24"/>
    </location>
</feature>
<evidence type="ECO:0000313" key="2">
    <source>
        <dbReference type="EMBL" id="KOS16438.1"/>
    </source>
</evidence>
<dbReference type="AlphaFoldDB" id="A0A0M8MQR1"/>
<dbReference type="GeneID" id="28729714"/>
<dbReference type="EMBL" id="LGAV01000001">
    <property type="protein sequence ID" value="KOS16438.1"/>
    <property type="molecule type" value="Genomic_DNA"/>
</dbReference>
<proteinExistence type="predicted"/>
<dbReference type="VEuPathDB" id="FungiDB:Malapachy_3366"/>
<dbReference type="OrthoDB" id="4590138at2759"/>